<keyword evidence="11" id="KW-0479">Metal-binding</keyword>
<dbReference type="Pfam" id="PF01202">
    <property type="entry name" value="SKI"/>
    <property type="match status" value="1"/>
</dbReference>
<accession>A0A139MZS3</accession>
<evidence type="ECO:0000313" key="12">
    <source>
        <dbReference type="EMBL" id="KXT69295.1"/>
    </source>
</evidence>
<dbReference type="RefSeq" id="WP_061422989.1">
    <property type="nucleotide sequence ID" value="NZ_KQ969062.1"/>
</dbReference>
<protein>
    <recommendedName>
        <fullName evidence="3 11">Shikimate kinase</fullName>
        <shortName evidence="11">SK</shortName>
        <ecNumber evidence="3 11">2.7.1.71</ecNumber>
    </recommendedName>
</protein>
<keyword evidence="4 11" id="KW-0028">Amino-acid biosynthesis</keyword>
<gene>
    <name evidence="11" type="primary">aroK</name>
    <name evidence="12" type="ORF">SCRDD08_01405</name>
</gene>
<evidence type="ECO:0000256" key="7">
    <source>
        <dbReference type="ARBA" id="ARBA00022777"/>
    </source>
</evidence>
<feature type="binding site" evidence="11">
    <location>
        <position position="52"/>
    </location>
    <ligand>
        <name>substrate</name>
    </ligand>
</feature>
<dbReference type="GO" id="GO:0009423">
    <property type="term" value="P:chorismate biosynthetic process"/>
    <property type="evidence" value="ECO:0007669"/>
    <property type="project" value="UniProtKB-UniRule"/>
</dbReference>
<keyword evidence="8 11" id="KW-0067">ATP-binding</keyword>
<evidence type="ECO:0000256" key="3">
    <source>
        <dbReference type="ARBA" id="ARBA00012154"/>
    </source>
</evidence>
<dbReference type="UniPathway" id="UPA00053">
    <property type="reaction ID" value="UER00088"/>
</dbReference>
<keyword evidence="11" id="KW-0460">Magnesium</keyword>
<evidence type="ECO:0000256" key="9">
    <source>
        <dbReference type="ARBA" id="ARBA00023141"/>
    </source>
</evidence>
<evidence type="ECO:0000256" key="4">
    <source>
        <dbReference type="ARBA" id="ARBA00022605"/>
    </source>
</evidence>
<comment type="subcellular location">
    <subcellularLocation>
        <location evidence="11">Cytoplasm</location>
    </subcellularLocation>
</comment>
<evidence type="ECO:0000256" key="11">
    <source>
        <dbReference type="HAMAP-Rule" id="MF_00109"/>
    </source>
</evidence>
<dbReference type="PROSITE" id="PS01128">
    <property type="entry name" value="SHIKIMATE_KINASE"/>
    <property type="match status" value="1"/>
</dbReference>
<dbReference type="GO" id="GO:0009073">
    <property type="term" value="P:aromatic amino acid family biosynthetic process"/>
    <property type="evidence" value="ECO:0007669"/>
    <property type="project" value="UniProtKB-KW"/>
</dbReference>
<dbReference type="EC" id="2.7.1.71" evidence="3 11"/>
<dbReference type="Gene3D" id="3.40.50.300">
    <property type="entry name" value="P-loop containing nucleotide triphosphate hydrolases"/>
    <property type="match status" value="1"/>
</dbReference>
<dbReference type="EMBL" id="LQRD01000052">
    <property type="protein sequence ID" value="KXT69295.1"/>
    <property type="molecule type" value="Genomic_DNA"/>
</dbReference>
<feature type="binding site" evidence="11">
    <location>
        <position position="14"/>
    </location>
    <ligand>
        <name>Mg(2+)</name>
        <dbReference type="ChEBI" id="CHEBI:18420"/>
    </ligand>
</feature>
<dbReference type="AlphaFoldDB" id="A0A139MZS3"/>
<sequence length="158" mass="17907">MARILLGFMGAGKSTIARALSADFLDMDELIVQKIGMSIQEYFAQYGEQAFRKIEAEVLAECIQQDVVLSTGGGVVLSSQNRELLARNLQNIYLKADFETLFRRIEQDEENQRPLYLTKSKADLQEIFKQRQALYEAVATQTIDVVGKTPQEIIEEIQ</sequence>
<evidence type="ECO:0000256" key="10">
    <source>
        <dbReference type="ARBA" id="ARBA00048567"/>
    </source>
</evidence>
<dbReference type="SUPFAM" id="SSF52540">
    <property type="entry name" value="P-loop containing nucleoside triphosphate hydrolases"/>
    <property type="match status" value="1"/>
</dbReference>
<comment type="subunit">
    <text evidence="11">Monomer.</text>
</comment>
<dbReference type="GO" id="GO:0005524">
    <property type="term" value="F:ATP binding"/>
    <property type="evidence" value="ECO:0007669"/>
    <property type="project" value="UniProtKB-UniRule"/>
</dbReference>
<keyword evidence="9 11" id="KW-0057">Aromatic amino acid biosynthesis</keyword>
<dbReference type="Proteomes" id="UP000070377">
    <property type="component" value="Unassembled WGS sequence"/>
</dbReference>
<dbReference type="CDD" id="cd00464">
    <property type="entry name" value="SK"/>
    <property type="match status" value="1"/>
</dbReference>
<evidence type="ECO:0000313" key="13">
    <source>
        <dbReference type="Proteomes" id="UP000070377"/>
    </source>
</evidence>
<dbReference type="PANTHER" id="PTHR21087:SF16">
    <property type="entry name" value="SHIKIMATE KINASE 1, CHLOROPLASTIC"/>
    <property type="match status" value="1"/>
</dbReference>
<comment type="caution">
    <text evidence="12">The sequence shown here is derived from an EMBL/GenBank/DDBJ whole genome shotgun (WGS) entry which is preliminary data.</text>
</comment>
<reference evidence="12 13" key="1">
    <citation type="submission" date="2016-01" db="EMBL/GenBank/DDBJ databases">
        <title>Highly variable Streptococcus oralis are common among viridans streptococci isolated from primates.</title>
        <authorList>
            <person name="Denapaite D."/>
            <person name="Rieger M."/>
            <person name="Koendgen S."/>
            <person name="Brueckner R."/>
            <person name="Ochigava I."/>
            <person name="Kappeler P."/>
            <person name="Maetz-Rensing K."/>
            <person name="Leendertz F."/>
            <person name="Hakenbeck R."/>
        </authorList>
    </citation>
    <scope>NUCLEOTIDE SEQUENCE [LARGE SCALE GENOMIC DNA]</scope>
    <source>
        <strain evidence="12 13">DD08</strain>
    </source>
</reference>
<feature type="binding site" evidence="11">
    <location>
        <position position="73"/>
    </location>
    <ligand>
        <name>substrate</name>
    </ligand>
</feature>
<comment type="function">
    <text evidence="11">Catalyzes the specific phosphorylation of the 3-hydroxyl group of shikimic acid using ATP as a cosubstrate.</text>
</comment>
<evidence type="ECO:0000256" key="6">
    <source>
        <dbReference type="ARBA" id="ARBA00022741"/>
    </source>
</evidence>
<dbReference type="InterPro" id="IPR031322">
    <property type="entry name" value="Shikimate/glucono_kinase"/>
</dbReference>
<keyword evidence="7 11" id="KW-0418">Kinase</keyword>
<keyword evidence="11" id="KW-0963">Cytoplasm</keyword>
<keyword evidence="6 11" id="KW-0547">Nucleotide-binding</keyword>
<comment type="cofactor">
    <cofactor evidence="11">
        <name>Mg(2+)</name>
        <dbReference type="ChEBI" id="CHEBI:18420"/>
    </cofactor>
    <text evidence="11">Binds 1 Mg(2+) ion per subunit.</text>
</comment>
<evidence type="ECO:0000256" key="8">
    <source>
        <dbReference type="ARBA" id="ARBA00022840"/>
    </source>
</evidence>
<keyword evidence="5 11" id="KW-0808">Transferase</keyword>
<feature type="binding site" evidence="11">
    <location>
        <position position="131"/>
    </location>
    <ligand>
        <name>substrate</name>
    </ligand>
</feature>
<comment type="similarity">
    <text evidence="2 11">Belongs to the shikimate kinase family.</text>
</comment>
<evidence type="ECO:0000256" key="1">
    <source>
        <dbReference type="ARBA" id="ARBA00004842"/>
    </source>
</evidence>
<organism evidence="12 13">
    <name type="scientific">Streptococcus cristatus</name>
    <dbReference type="NCBI Taxonomy" id="45634"/>
    <lineage>
        <taxon>Bacteria</taxon>
        <taxon>Bacillati</taxon>
        <taxon>Bacillota</taxon>
        <taxon>Bacilli</taxon>
        <taxon>Lactobacillales</taxon>
        <taxon>Streptococcaceae</taxon>
        <taxon>Streptococcus</taxon>
    </lineage>
</organism>
<dbReference type="GO" id="GO:0005829">
    <property type="term" value="C:cytosol"/>
    <property type="evidence" value="ECO:0007669"/>
    <property type="project" value="TreeGrafter"/>
</dbReference>
<dbReference type="InterPro" id="IPR023000">
    <property type="entry name" value="Shikimate_kinase_CS"/>
</dbReference>
<dbReference type="PRINTS" id="PR01100">
    <property type="entry name" value="SHIKIMTKNASE"/>
</dbReference>
<dbReference type="GO" id="GO:0004765">
    <property type="term" value="F:shikimate kinase activity"/>
    <property type="evidence" value="ECO:0007669"/>
    <property type="project" value="UniProtKB-UniRule"/>
</dbReference>
<feature type="binding site" evidence="11">
    <location>
        <position position="28"/>
    </location>
    <ligand>
        <name>substrate</name>
    </ligand>
</feature>
<dbReference type="GO" id="GO:0000287">
    <property type="term" value="F:magnesium ion binding"/>
    <property type="evidence" value="ECO:0007669"/>
    <property type="project" value="UniProtKB-UniRule"/>
</dbReference>
<comment type="catalytic activity">
    <reaction evidence="10 11">
        <text>shikimate + ATP = 3-phosphoshikimate + ADP + H(+)</text>
        <dbReference type="Rhea" id="RHEA:13121"/>
        <dbReference type="ChEBI" id="CHEBI:15378"/>
        <dbReference type="ChEBI" id="CHEBI:30616"/>
        <dbReference type="ChEBI" id="CHEBI:36208"/>
        <dbReference type="ChEBI" id="CHEBI:145989"/>
        <dbReference type="ChEBI" id="CHEBI:456216"/>
        <dbReference type="EC" id="2.7.1.71"/>
    </reaction>
</comment>
<proteinExistence type="inferred from homology"/>
<comment type="caution">
    <text evidence="11">Lacks conserved residue(s) required for the propagation of feature annotation.</text>
</comment>
<dbReference type="GO" id="GO:0008652">
    <property type="term" value="P:amino acid biosynthetic process"/>
    <property type="evidence" value="ECO:0007669"/>
    <property type="project" value="UniProtKB-KW"/>
</dbReference>
<feature type="binding site" evidence="11">
    <location>
        <begin position="10"/>
        <end position="15"/>
    </location>
    <ligand>
        <name>ATP</name>
        <dbReference type="ChEBI" id="CHEBI:30616"/>
    </ligand>
</feature>
<dbReference type="PANTHER" id="PTHR21087">
    <property type="entry name" value="SHIKIMATE KINASE"/>
    <property type="match status" value="1"/>
</dbReference>
<evidence type="ECO:0000256" key="2">
    <source>
        <dbReference type="ARBA" id="ARBA00006997"/>
    </source>
</evidence>
<comment type="pathway">
    <text evidence="1 11">Metabolic intermediate biosynthesis; chorismate biosynthesis; chorismate from D-erythrose 4-phosphate and phosphoenolpyruvate: step 5/7.</text>
</comment>
<dbReference type="InterPro" id="IPR000623">
    <property type="entry name" value="Shikimate_kinase/TSH1"/>
</dbReference>
<dbReference type="InterPro" id="IPR027417">
    <property type="entry name" value="P-loop_NTPase"/>
</dbReference>
<dbReference type="HAMAP" id="MF_00109">
    <property type="entry name" value="Shikimate_kinase"/>
    <property type="match status" value="1"/>
</dbReference>
<dbReference type="STRING" id="45634.SCRDD08_01405"/>
<evidence type="ECO:0000256" key="5">
    <source>
        <dbReference type="ARBA" id="ARBA00022679"/>
    </source>
</evidence>
<name>A0A139MZS3_STRCR</name>
<dbReference type="PATRIC" id="fig|45634.12.peg.1468"/>
<feature type="binding site" evidence="11">
    <location>
        <position position="113"/>
    </location>
    <ligand>
        <name>ATP</name>
        <dbReference type="ChEBI" id="CHEBI:30616"/>
    </ligand>
</feature>